<sequence>MRCGRYAAIDIGTVTCRMLVVDVGESGLHELTREYAITNLGEGVDATGELKPEAMERVVRAIDGFLAVRDSLSTPDHPVVRTVAVATSAARDARNAADFAARLRERGIELSVIPGAREAALSFSGASIDFSGERLMVVDVGGGSTEVVMGMGGVEPVCAHSFNVGCRRVTEKFLASDPPAPEELARARAWIHEKMASWFAEQSREAADLERVVAVAGTATTVVSIRDRMETYDSSRVHKARVSRQELLEVYERLAALPLSARKKVVGLDPKRAPVMVAGLLILLEVLDFAGIDAFTVSETDILHGITLAVSHEACEKSCL</sequence>
<reference evidence="2 3" key="1">
    <citation type="submission" date="2019-09" db="EMBL/GenBank/DDBJ databases">
        <title>Whole genome shotgun sequencing (WGS) of Ellagibacter isourolithinifaciens DSM 104140(T) and Adlercreutzia muris DSM 29508(T).</title>
        <authorList>
            <person name="Stoll D.A."/>
            <person name="Danylec N."/>
            <person name="Huch M."/>
        </authorList>
    </citation>
    <scope>NUCLEOTIDE SEQUENCE [LARGE SCALE GENOMIC DNA]</scope>
    <source>
        <strain evidence="2 3">DSM 104140</strain>
    </source>
</reference>
<dbReference type="AlphaFoldDB" id="A0A6N6NJC3"/>
<dbReference type="Proteomes" id="UP000468668">
    <property type="component" value="Unassembled WGS sequence"/>
</dbReference>
<keyword evidence="3" id="KW-1185">Reference proteome</keyword>
<name>A0A6N6NJC3_9ACTN</name>
<dbReference type="InterPro" id="IPR043129">
    <property type="entry name" value="ATPase_NBD"/>
</dbReference>
<comment type="caution">
    <text evidence="2">The sequence shown here is derived from an EMBL/GenBank/DDBJ whole genome shotgun (WGS) entry which is preliminary data.</text>
</comment>
<dbReference type="PANTHER" id="PTHR30005:SF13">
    <property type="entry name" value="EXOPOLYPHOSPHATASE 2"/>
    <property type="match status" value="1"/>
</dbReference>
<dbReference type="SUPFAM" id="SSF53067">
    <property type="entry name" value="Actin-like ATPase domain"/>
    <property type="match status" value="2"/>
</dbReference>
<evidence type="ECO:0000313" key="3">
    <source>
        <dbReference type="Proteomes" id="UP000468668"/>
    </source>
</evidence>
<accession>A0A6N6NJC3</accession>
<dbReference type="Gene3D" id="3.30.420.150">
    <property type="entry name" value="Exopolyphosphatase. Domain 2"/>
    <property type="match status" value="1"/>
</dbReference>
<evidence type="ECO:0000259" key="1">
    <source>
        <dbReference type="Pfam" id="PF02541"/>
    </source>
</evidence>
<dbReference type="Pfam" id="PF02541">
    <property type="entry name" value="Ppx-GppA"/>
    <property type="match status" value="1"/>
</dbReference>
<dbReference type="GO" id="GO:0016462">
    <property type="term" value="F:pyrophosphatase activity"/>
    <property type="evidence" value="ECO:0007669"/>
    <property type="project" value="TreeGrafter"/>
</dbReference>
<dbReference type="Gene3D" id="3.30.420.40">
    <property type="match status" value="1"/>
</dbReference>
<dbReference type="RefSeq" id="WP_158050271.1">
    <property type="nucleotide sequence ID" value="NZ_WAJR01000031.1"/>
</dbReference>
<dbReference type="OrthoDB" id="9793035at2"/>
<dbReference type="InterPro" id="IPR050273">
    <property type="entry name" value="GppA/Ppx_hydrolase"/>
</dbReference>
<gene>
    <name evidence="2" type="ORF">F8C90_09450</name>
</gene>
<feature type="domain" description="Ppx/GppA phosphatase N-terminal" evidence="1">
    <location>
        <begin position="20"/>
        <end position="308"/>
    </location>
</feature>
<protein>
    <submittedName>
        <fullName evidence="2">Ppx/GppA family phosphatase</fullName>
    </submittedName>
</protein>
<dbReference type="GeneID" id="98658636"/>
<evidence type="ECO:0000313" key="2">
    <source>
        <dbReference type="EMBL" id="KAB1636967.1"/>
    </source>
</evidence>
<dbReference type="CDD" id="cd24054">
    <property type="entry name" value="ASKHA_NBD_AaPPX-GppA_MtPPX2-like"/>
    <property type="match status" value="1"/>
</dbReference>
<organism evidence="2 3">
    <name type="scientific">Ellagibacter isourolithinifaciens</name>
    <dbReference type="NCBI Taxonomy" id="2137581"/>
    <lineage>
        <taxon>Bacteria</taxon>
        <taxon>Bacillati</taxon>
        <taxon>Actinomycetota</taxon>
        <taxon>Coriobacteriia</taxon>
        <taxon>Eggerthellales</taxon>
        <taxon>Eggerthellaceae</taxon>
        <taxon>Ellagibacter</taxon>
    </lineage>
</organism>
<dbReference type="PANTHER" id="PTHR30005">
    <property type="entry name" value="EXOPOLYPHOSPHATASE"/>
    <property type="match status" value="1"/>
</dbReference>
<dbReference type="InterPro" id="IPR003695">
    <property type="entry name" value="Ppx_GppA_N"/>
</dbReference>
<proteinExistence type="predicted"/>
<dbReference type="EMBL" id="WAJR01000031">
    <property type="protein sequence ID" value="KAB1636967.1"/>
    <property type="molecule type" value="Genomic_DNA"/>
</dbReference>